<accession>A0ABX6B2D6</accession>
<dbReference type="RefSeq" id="WP_055604838.1">
    <property type="nucleotide sequence ID" value="NZ_CP023697.1"/>
</dbReference>
<keyword evidence="3" id="KW-1185">Reference proteome</keyword>
<feature type="region of interest" description="Disordered" evidence="1">
    <location>
        <begin position="44"/>
        <end position="92"/>
    </location>
</feature>
<protein>
    <recommendedName>
        <fullName evidence="4">TIGR04222 domain-containing membrane protein</fullName>
    </recommendedName>
</protein>
<sequence length="157" mass="16765">MTVLAVAALLVLIAIGAALIHRLNAQHNERIAAFPYSDVLPGIGRRPPGHRRPAADATAPARPTATATADDIGFGPAGGRGGRHVRATPREQKTYREKIMRALYRAAGGNRLLGGDGAKLRTDLGIPERDMAAACTCPAGEGRVVVYRGRQRRKERD</sequence>
<reference evidence="2 3" key="1">
    <citation type="submission" date="2017-09" db="EMBL/GenBank/DDBJ databases">
        <authorList>
            <person name="Lee N."/>
            <person name="Cho B.-K."/>
        </authorList>
    </citation>
    <scope>NUCLEOTIDE SEQUENCE [LARGE SCALE GENOMIC DNA]</scope>
    <source>
        <strain evidence="2 3">ATCC 13879</strain>
    </source>
</reference>
<dbReference type="EMBL" id="CP023697">
    <property type="protein sequence ID" value="QEV08280.1"/>
    <property type="molecule type" value="Genomic_DNA"/>
</dbReference>
<proteinExistence type="predicted"/>
<name>A0ABX6B2D6_9ACTN</name>
<dbReference type="Proteomes" id="UP000326041">
    <property type="component" value="Chromosome"/>
</dbReference>
<evidence type="ECO:0000313" key="3">
    <source>
        <dbReference type="Proteomes" id="UP000326041"/>
    </source>
</evidence>
<dbReference type="GeneID" id="95537570"/>
<gene>
    <name evidence="2" type="ORF">CP972_23990</name>
</gene>
<evidence type="ECO:0000256" key="1">
    <source>
        <dbReference type="SAM" id="MobiDB-lite"/>
    </source>
</evidence>
<feature type="compositionally biased region" description="Low complexity" evidence="1">
    <location>
        <begin position="55"/>
        <end position="74"/>
    </location>
</feature>
<evidence type="ECO:0000313" key="2">
    <source>
        <dbReference type="EMBL" id="QEV08280.1"/>
    </source>
</evidence>
<organism evidence="2 3">
    <name type="scientific">Streptomyces prasinus</name>
    <dbReference type="NCBI Taxonomy" id="67345"/>
    <lineage>
        <taxon>Bacteria</taxon>
        <taxon>Bacillati</taxon>
        <taxon>Actinomycetota</taxon>
        <taxon>Actinomycetes</taxon>
        <taxon>Kitasatosporales</taxon>
        <taxon>Streptomycetaceae</taxon>
        <taxon>Streptomyces</taxon>
    </lineage>
</organism>
<evidence type="ECO:0008006" key="4">
    <source>
        <dbReference type="Google" id="ProtNLM"/>
    </source>
</evidence>